<comment type="caution">
    <text evidence="2">The sequence shown here is derived from an EMBL/GenBank/DDBJ whole genome shotgun (WGS) entry which is preliminary data.</text>
</comment>
<dbReference type="NCBIfam" id="NF038324">
    <property type="entry name" value="DrmB_fam"/>
    <property type="match status" value="1"/>
</dbReference>
<organism evidence="2 3">
    <name type="scientific">Sulfobacillus benefaciens</name>
    <dbReference type="NCBI Taxonomy" id="453960"/>
    <lineage>
        <taxon>Bacteria</taxon>
        <taxon>Bacillati</taxon>
        <taxon>Bacillota</taxon>
        <taxon>Clostridia</taxon>
        <taxon>Eubacteriales</taxon>
        <taxon>Clostridiales Family XVII. Incertae Sedis</taxon>
        <taxon>Sulfobacillus</taxon>
    </lineage>
</organism>
<evidence type="ECO:0000313" key="3">
    <source>
        <dbReference type="Proteomes" id="UP000242972"/>
    </source>
</evidence>
<gene>
    <name evidence="2" type="ORF">C7B46_07820</name>
</gene>
<sequence>MSQIPLHQLIGHYGVGSIYELRSHWNERQSGLHSVMVAGLDFWDSENLDLIHDPILEQILNVSALYSPPLATEHDEPHAAVPVVRFPKWLVCDHCQRLGRVPEQFNDENFSGPRCLACHHGRGMPARLVVACQPQDDPDLGQAGHIDDFPWAYWAHHGRPCDNPQLQLRVLPGTSSLRGLIVACLNPACKEQQVERSLGDALRPEALSHWHCSGKRPWLDDDERGCSRPVRALFRHASNVYFPDVVSAVSIPPFSTELYQLLQRRDARIIRRIRRDRERNRTIDWDRIVEELRDEERWIHPFKDTQIIAALTALSDINDNSVDDYRTKERAALLAGYPESPRALFVADSLPEEEMPQRLGMVVSHIVQVKRLREVRVLRGFRRIMPHDKSAPLARSRGDTKWLPAVEMHGEGIYLEWNRQALEEWAGQSTVEERVSPVATVVEEHLRDRAHPVAMLIHTLSHLLIKQLALDSGYGLGALRERLYLRSETDNWAAGVLIYTASTASGGTLGGLVRQGTPERISRLLASAYDDARWCSSDPLCIEHREFVDREQNLAACHACCLISETACEWSNQFLDRALVVGDLKNPGMGFLTGRFDSEIR</sequence>
<dbReference type="Proteomes" id="UP000242972">
    <property type="component" value="Unassembled WGS sequence"/>
</dbReference>
<name>A0A2T2XHF4_9FIRM</name>
<protein>
    <recommendedName>
        <fullName evidence="1">MrfA-like Zn-binding domain-containing protein</fullName>
    </recommendedName>
</protein>
<evidence type="ECO:0000259" key="1">
    <source>
        <dbReference type="Pfam" id="PF09369"/>
    </source>
</evidence>
<reference evidence="2 3" key="1">
    <citation type="journal article" date="2014" name="BMC Genomics">
        <title>Comparison of environmental and isolate Sulfobacillus genomes reveals diverse carbon, sulfur, nitrogen, and hydrogen metabolisms.</title>
        <authorList>
            <person name="Justice N.B."/>
            <person name="Norman A."/>
            <person name="Brown C.T."/>
            <person name="Singh A."/>
            <person name="Thomas B.C."/>
            <person name="Banfield J.F."/>
        </authorList>
    </citation>
    <scope>NUCLEOTIDE SEQUENCE [LARGE SCALE GENOMIC DNA]</scope>
    <source>
        <strain evidence="2">AMDSBA4</strain>
    </source>
</reference>
<evidence type="ECO:0000313" key="2">
    <source>
        <dbReference type="EMBL" id="PSR33919.1"/>
    </source>
</evidence>
<dbReference type="InterPro" id="IPR018973">
    <property type="entry name" value="MZB"/>
</dbReference>
<dbReference type="Pfam" id="PF09369">
    <property type="entry name" value="MZB"/>
    <property type="match status" value="1"/>
</dbReference>
<proteinExistence type="predicted"/>
<accession>A0A2T2XHF4</accession>
<dbReference type="InterPro" id="IPR047721">
    <property type="entry name" value="DrmB"/>
</dbReference>
<dbReference type="AlphaFoldDB" id="A0A2T2XHF4"/>
<feature type="domain" description="MrfA-like Zn-binding" evidence="1">
    <location>
        <begin position="460"/>
        <end position="561"/>
    </location>
</feature>
<dbReference type="EMBL" id="PXYW01000015">
    <property type="protein sequence ID" value="PSR33919.1"/>
    <property type="molecule type" value="Genomic_DNA"/>
</dbReference>